<dbReference type="GO" id="GO:0016491">
    <property type="term" value="F:oxidoreductase activity"/>
    <property type="evidence" value="ECO:0007669"/>
    <property type="project" value="UniProtKB-KW"/>
</dbReference>
<dbReference type="GO" id="GO:0000166">
    <property type="term" value="F:nucleotide binding"/>
    <property type="evidence" value="ECO:0007669"/>
    <property type="project" value="InterPro"/>
</dbReference>
<dbReference type="EMBL" id="SPRC01000077">
    <property type="protein sequence ID" value="TIB74263.1"/>
    <property type="molecule type" value="Genomic_DNA"/>
</dbReference>
<dbReference type="Gene3D" id="3.30.360.10">
    <property type="entry name" value="Dihydrodipicolinate Reductase, domain 2"/>
    <property type="match status" value="1"/>
</dbReference>
<dbReference type="AlphaFoldDB" id="A0A4T0PM17"/>
<gene>
    <name evidence="6" type="ORF">E3Q10_03848</name>
    <name evidence="5" type="ORF">E3Q22_04233</name>
</gene>
<evidence type="ECO:0000313" key="7">
    <source>
        <dbReference type="Proteomes" id="UP000305647"/>
    </source>
</evidence>
<sequence length="366" mass="40889">MSTSNQPLRFGVLGIGRMGIRHALNLLVQVVNEPRAQLVAVADPRKDVLEASKEILGENVKRFISEEDVINDPSIQAILVASDTTQHPILALKAIKAGKHLLLEKPIAVNLDDAAPVVAEAKRNPHLKILVGMSRRFDDSYREAFNRIQSGELGDVFHYYGVTNDQYNAEIVDFFVGYSKVSGSILVDCGIHDVDLMRWYMGPNEKVKKVYAAGYNARMHRLKESRDADNSVATIVFESGKLANIYLSRTAIHGHECWAQITGENGMIKVNTDNAMNRVTLADEHGYRKLTTQDYYDRFRGAFANEMREFTSAVLDNTPLPLNIDDAFEASKICVGLQMAFRSDEQIFFDKNGYPIPPKGIAPSRL</sequence>
<dbReference type="GO" id="GO:0006740">
    <property type="term" value="P:NADPH regeneration"/>
    <property type="evidence" value="ECO:0007669"/>
    <property type="project" value="TreeGrafter"/>
</dbReference>
<comment type="caution">
    <text evidence="6">The sequence shown here is derived from an EMBL/GenBank/DDBJ whole genome shotgun (WGS) entry which is preliminary data.</text>
</comment>
<evidence type="ECO:0000256" key="1">
    <source>
        <dbReference type="ARBA" id="ARBA00010928"/>
    </source>
</evidence>
<feature type="domain" description="GFO/IDH/MocA-like oxidoreductase" evidence="4">
    <location>
        <begin position="141"/>
        <end position="268"/>
    </location>
</feature>
<feature type="domain" description="Gfo/Idh/MocA-like oxidoreductase N-terminal" evidence="3">
    <location>
        <begin position="8"/>
        <end position="125"/>
    </location>
</feature>
<dbReference type="InterPro" id="IPR036291">
    <property type="entry name" value="NAD(P)-bd_dom_sf"/>
</dbReference>
<dbReference type="Gene3D" id="3.40.50.720">
    <property type="entry name" value="NAD(P)-binding Rossmann-like Domain"/>
    <property type="match status" value="1"/>
</dbReference>
<reference evidence="7 8" key="1">
    <citation type="submission" date="2019-03" db="EMBL/GenBank/DDBJ databases">
        <title>Sequencing 25 genomes of Wallemia mellicola.</title>
        <authorList>
            <person name="Gostincar C."/>
        </authorList>
    </citation>
    <scope>NUCLEOTIDE SEQUENCE [LARGE SCALE GENOMIC DNA]</scope>
    <source>
        <strain evidence="5 8">EXF-6152</strain>
        <strain evidence="6 7">EXF-8738</strain>
    </source>
</reference>
<dbReference type="SUPFAM" id="SSF55347">
    <property type="entry name" value="Glyceraldehyde-3-phosphate dehydrogenase-like, C-terminal domain"/>
    <property type="match status" value="1"/>
</dbReference>
<dbReference type="EMBL" id="SPRO01000062">
    <property type="protein sequence ID" value="TIC25090.1"/>
    <property type="molecule type" value="Genomic_DNA"/>
</dbReference>
<evidence type="ECO:0000313" key="5">
    <source>
        <dbReference type="EMBL" id="TIB74263.1"/>
    </source>
</evidence>
<evidence type="ECO:0000256" key="2">
    <source>
        <dbReference type="ARBA" id="ARBA00023002"/>
    </source>
</evidence>
<evidence type="ECO:0000259" key="3">
    <source>
        <dbReference type="Pfam" id="PF01408"/>
    </source>
</evidence>
<name>A0A4T0PM17_9BASI</name>
<dbReference type="SUPFAM" id="SSF51735">
    <property type="entry name" value="NAD(P)-binding Rossmann-fold domains"/>
    <property type="match status" value="1"/>
</dbReference>
<protein>
    <submittedName>
        <fullName evidence="6">NAD(P)-binding protein</fullName>
    </submittedName>
</protein>
<dbReference type="PANTHER" id="PTHR42840:SF3">
    <property type="entry name" value="BINDING ROSSMANN FOLD OXIDOREDUCTASE, PUTATIVE (AFU_ORTHOLOGUE AFUA_2G10240)-RELATED"/>
    <property type="match status" value="1"/>
</dbReference>
<organism evidence="6 7">
    <name type="scientific">Wallemia mellicola</name>
    <dbReference type="NCBI Taxonomy" id="1708541"/>
    <lineage>
        <taxon>Eukaryota</taxon>
        <taxon>Fungi</taxon>
        <taxon>Dikarya</taxon>
        <taxon>Basidiomycota</taxon>
        <taxon>Wallemiomycotina</taxon>
        <taxon>Wallemiomycetes</taxon>
        <taxon>Wallemiales</taxon>
        <taxon>Wallemiaceae</taxon>
        <taxon>Wallemia</taxon>
    </lineage>
</organism>
<keyword evidence="2" id="KW-0560">Oxidoreductase</keyword>
<dbReference type="GO" id="GO:0005737">
    <property type="term" value="C:cytoplasm"/>
    <property type="evidence" value="ECO:0007669"/>
    <property type="project" value="TreeGrafter"/>
</dbReference>
<evidence type="ECO:0000259" key="4">
    <source>
        <dbReference type="Pfam" id="PF22725"/>
    </source>
</evidence>
<dbReference type="Pfam" id="PF22725">
    <property type="entry name" value="GFO_IDH_MocA_C3"/>
    <property type="match status" value="1"/>
</dbReference>
<evidence type="ECO:0000313" key="6">
    <source>
        <dbReference type="EMBL" id="TIC25090.1"/>
    </source>
</evidence>
<dbReference type="PANTHER" id="PTHR42840">
    <property type="entry name" value="NAD(P)-BINDING ROSSMANN-FOLD SUPERFAMILY PROTEIN-RELATED"/>
    <property type="match status" value="1"/>
</dbReference>
<dbReference type="Proteomes" id="UP000310685">
    <property type="component" value="Unassembled WGS sequence"/>
</dbReference>
<dbReference type="Pfam" id="PF01408">
    <property type="entry name" value="GFO_IDH_MocA"/>
    <property type="match status" value="1"/>
</dbReference>
<evidence type="ECO:0000313" key="8">
    <source>
        <dbReference type="Proteomes" id="UP000310685"/>
    </source>
</evidence>
<dbReference type="InterPro" id="IPR055170">
    <property type="entry name" value="GFO_IDH_MocA-like_dom"/>
</dbReference>
<accession>A0A4T0PM17</accession>
<dbReference type="Proteomes" id="UP000305647">
    <property type="component" value="Unassembled WGS sequence"/>
</dbReference>
<comment type="similarity">
    <text evidence="1">Belongs to the Gfo/Idh/MocA family.</text>
</comment>
<dbReference type="InterPro" id="IPR000683">
    <property type="entry name" value="Gfo/Idh/MocA-like_OxRdtase_N"/>
</dbReference>
<proteinExistence type="inferred from homology"/>